<evidence type="ECO:0000313" key="3">
    <source>
        <dbReference type="Proteomes" id="UP000799444"/>
    </source>
</evidence>
<dbReference type="OrthoDB" id="3778324at2759"/>
<feature type="domain" description="Heterokaryon incompatibility" evidence="1">
    <location>
        <begin position="82"/>
        <end position="194"/>
    </location>
</feature>
<proteinExistence type="predicted"/>
<comment type="caution">
    <text evidence="2">The sequence shown here is derived from an EMBL/GenBank/DDBJ whole genome shotgun (WGS) entry which is preliminary data.</text>
</comment>
<dbReference type="Pfam" id="PF06985">
    <property type="entry name" value="HET"/>
    <property type="match status" value="1"/>
</dbReference>
<keyword evidence="3" id="KW-1185">Reference proteome</keyword>
<accession>A0A9P4QTC1</accession>
<dbReference type="InterPro" id="IPR052895">
    <property type="entry name" value="HetReg/Transcr_Mod"/>
</dbReference>
<dbReference type="PANTHER" id="PTHR24148:SF64">
    <property type="entry name" value="HETEROKARYON INCOMPATIBILITY DOMAIN-CONTAINING PROTEIN"/>
    <property type="match status" value="1"/>
</dbReference>
<gene>
    <name evidence="2" type="ORF">EJ04DRAFT_468378</name>
</gene>
<evidence type="ECO:0000313" key="2">
    <source>
        <dbReference type="EMBL" id="KAF2733412.1"/>
    </source>
</evidence>
<protein>
    <recommendedName>
        <fullName evidence="1">Heterokaryon incompatibility domain-containing protein</fullName>
    </recommendedName>
</protein>
<sequence>MVTPPTRLWHLSKTTATDTVNYDDLDTTNNRIPGAFRLVQVAPLLWSTPRIVVWQFDDIVYDERYDYKQKFDDIESSGTYRYVAVTHVWDYADDVDSQMNNLNIDEELDIDIDAPDKKHIDKKSISWIGLRQVALAAQMSQLGAVDYFWLDFLCLDQIDKYDNNGHNDKEMSLQIAIMGQIYEKAHAVLTMIGGIPAVQAVNQRTAWMDRAWTLQESVLNPNTWIYIKWPRLHLTVPKSPSPGNWVFYRVPLPTVLVLDGMTKKAGDIPRRALRACLSSKPSIKYTGVWRSMFMRTSSKPVDVVYSIMHIFKTHIDPYRKNRKPEFVFNDLARKTAAKTRVGPVWLTIGGVWGSEIERDDYSYLVPKFPHTQDANIQSDNSPPKMGFGTWWEWTGFHLDDSPYFINRYDIKFLTHSHPHNIAARMLRVTGMVHKPGKTFPRFGAAKPARRKRATMDLGAMTGGTCIYNGDIPKPSKNPYLYALYVGQVADMSSSSWGSGRVRYAKPPPPGSNFSGRKYLVFVNWNKKHKRWDVVADGVYLAPSSGWIISSTRMMLTIGEGAQKRHKKWPLPSYLANTDDIPTGGHPTWRKRYVNYNIKDLVRHEDRLVRRLKHHSALKSLSARSSSPPRTLETFTPVAVTNDAATAVPYSYDGWTKGAAAIHSRNGTEGILLPKSRSHRGRIRYFVRIWFGRYVMYVQIKFHRLAKSEYWTMLAVPYRRRGVGGFITNGDYIESPVPEYPYTPQGTSQPSAWPVYQPVVPIALPIFIPLYVPIFYPIGFLC</sequence>
<name>A0A9P4QTC1_9PLEO</name>
<reference evidence="2" key="1">
    <citation type="journal article" date="2020" name="Stud. Mycol.">
        <title>101 Dothideomycetes genomes: a test case for predicting lifestyles and emergence of pathogens.</title>
        <authorList>
            <person name="Haridas S."/>
            <person name="Albert R."/>
            <person name="Binder M."/>
            <person name="Bloem J."/>
            <person name="Labutti K."/>
            <person name="Salamov A."/>
            <person name="Andreopoulos B."/>
            <person name="Baker S."/>
            <person name="Barry K."/>
            <person name="Bills G."/>
            <person name="Bluhm B."/>
            <person name="Cannon C."/>
            <person name="Castanera R."/>
            <person name="Culley D."/>
            <person name="Daum C."/>
            <person name="Ezra D."/>
            <person name="Gonzalez J."/>
            <person name="Henrissat B."/>
            <person name="Kuo A."/>
            <person name="Liang C."/>
            <person name="Lipzen A."/>
            <person name="Lutzoni F."/>
            <person name="Magnuson J."/>
            <person name="Mondo S."/>
            <person name="Nolan M."/>
            <person name="Ohm R."/>
            <person name="Pangilinan J."/>
            <person name="Park H.-J."/>
            <person name="Ramirez L."/>
            <person name="Alfaro M."/>
            <person name="Sun H."/>
            <person name="Tritt A."/>
            <person name="Yoshinaga Y."/>
            <person name="Zwiers L.-H."/>
            <person name="Turgeon B."/>
            <person name="Goodwin S."/>
            <person name="Spatafora J."/>
            <person name="Crous P."/>
            <person name="Grigoriev I."/>
        </authorList>
    </citation>
    <scope>NUCLEOTIDE SEQUENCE</scope>
    <source>
        <strain evidence="2">CBS 125425</strain>
    </source>
</reference>
<organism evidence="2 3">
    <name type="scientific">Polyplosphaeria fusca</name>
    <dbReference type="NCBI Taxonomy" id="682080"/>
    <lineage>
        <taxon>Eukaryota</taxon>
        <taxon>Fungi</taxon>
        <taxon>Dikarya</taxon>
        <taxon>Ascomycota</taxon>
        <taxon>Pezizomycotina</taxon>
        <taxon>Dothideomycetes</taxon>
        <taxon>Pleosporomycetidae</taxon>
        <taxon>Pleosporales</taxon>
        <taxon>Tetraplosphaeriaceae</taxon>
        <taxon>Polyplosphaeria</taxon>
    </lineage>
</organism>
<dbReference type="Proteomes" id="UP000799444">
    <property type="component" value="Unassembled WGS sequence"/>
</dbReference>
<dbReference type="PANTHER" id="PTHR24148">
    <property type="entry name" value="ANKYRIN REPEAT DOMAIN-CONTAINING PROTEIN 39 HOMOLOG-RELATED"/>
    <property type="match status" value="1"/>
</dbReference>
<evidence type="ECO:0000259" key="1">
    <source>
        <dbReference type="Pfam" id="PF06985"/>
    </source>
</evidence>
<dbReference type="AlphaFoldDB" id="A0A9P4QTC1"/>
<dbReference type="InterPro" id="IPR010730">
    <property type="entry name" value="HET"/>
</dbReference>
<dbReference type="EMBL" id="ML996161">
    <property type="protein sequence ID" value="KAF2733412.1"/>
    <property type="molecule type" value="Genomic_DNA"/>
</dbReference>